<evidence type="ECO:0000259" key="5">
    <source>
        <dbReference type="Pfam" id="PF13476"/>
    </source>
</evidence>
<dbReference type="InterPro" id="IPR038729">
    <property type="entry name" value="Rad50/SbcC_AAA"/>
</dbReference>
<keyword evidence="4" id="KW-0175">Coiled coil</keyword>
<comment type="subunit">
    <text evidence="2">Heterodimer of SbcC and SbcD.</text>
</comment>
<dbReference type="PANTHER" id="PTHR32114">
    <property type="entry name" value="ABC TRANSPORTER ABCH.3"/>
    <property type="match status" value="1"/>
</dbReference>
<feature type="domain" description="Rad50/SbcC-type AAA" evidence="5">
    <location>
        <begin position="11"/>
        <end position="107"/>
    </location>
</feature>
<dbReference type="RefSeq" id="WP_192909785.1">
    <property type="nucleotide sequence ID" value="NZ_BJFL01000063.1"/>
</dbReference>
<dbReference type="PANTHER" id="PTHR32114:SF2">
    <property type="entry name" value="ABC TRANSPORTER ABCH.3"/>
    <property type="match status" value="1"/>
</dbReference>
<dbReference type="Gene3D" id="3.40.50.300">
    <property type="entry name" value="P-loop containing nucleotide triphosphate hydrolases"/>
    <property type="match status" value="2"/>
</dbReference>
<dbReference type="SUPFAM" id="SSF52540">
    <property type="entry name" value="P-loop containing nucleoside triphosphate hydrolases"/>
    <property type="match status" value="1"/>
</dbReference>
<evidence type="ECO:0000256" key="3">
    <source>
        <dbReference type="ARBA" id="ARBA00013368"/>
    </source>
</evidence>
<evidence type="ECO:0000256" key="4">
    <source>
        <dbReference type="SAM" id="Coils"/>
    </source>
</evidence>
<evidence type="ECO:0000313" key="7">
    <source>
        <dbReference type="Proteomes" id="UP000298860"/>
    </source>
</evidence>
<gene>
    <name evidence="6" type="ORF">GTS_55010</name>
</gene>
<dbReference type="GO" id="GO:0006302">
    <property type="term" value="P:double-strand break repair"/>
    <property type="evidence" value="ECO:0007669"/>
    <property type="project" value="InterPro"/>
</dbReference>
<dbReference type="AlphaFoldDB" id="A0A4D4JGV7"/>
<reference evidence="7" key="1">
    <citation type="submission" date="2019-04" db="EMBL/GenBank/DDBJ databases">
        <title>Draft genome sequence of Pseudonocardiaceae bacterium SL3-2-4.</title>
        <authorList>
            <person name="Ningsih F."/>
            <person name="Yokota A."/>
            <person name="Sakai Y."/>
            <person name="Nanatani K."/>
            <person name="Yabe S."/>
            <person name="Oetari A."/>
            <person name="Sjamsuridzal W."/>
        </authorList>
    </citation>
    <scope>NUCLEOTIDE SEQUENCE [LARGE SCALE GENOMIC DNA]</scope>
    <source>
        <strain evidence="7">SL3-2-4</strain>
    </source>
</reference>
<keyword evidence="7" id="KW-1185">Reference proteome</keyword>
<evidence type="ECO:0000256" key="1">
    <source>
        <dbReference type="ARBA" id="ARBA00006930"/>
    </source>
</evidence>
<dbReference type="GO" id="GO:0016887">
    <property type="term" value="F:ATP hydrolysis activity"/>
    <property type="evidence" value="ECO:0007669"/>
    <property type="project" value="InterPro"/>
</dbReference>
<dbReference type="Pfam" id="PF13476">
    <property type="entry name" value="AAA_23"/>
    <property type="match status" value="1"/>
</dbReference>
<dbReference type="EMBL" id="BJFL01000063">
    <property type="protein sequence ID" value="GDY33868.1"/>
    <property type="molecule type" value="Genomic_DNA"/>
</dbReference>
<comment type="similarity">
    <text evidence="1">Belongs to the SMC family. SbcC subfamily.</text>
</comment>
<dbReference type="Proteomes" id="UP000298860">
    <property type="component" value="Unassembled WGS sequence"/>
</dbReference>
<protein>
    <recommendedName>
        <fullName evidence="3">Nuclease SbcCD subunit C</fullName>
    </recommendedName>
</protein>
<sequence>MTGNSTRLVWLEIRGFRAFGTEPRRLTFDAPLVVVHAGNSQGKTSLAEALEFLISGHNSRRELLGGAKAEYYDSLRNAHLPPGDDDVYIEAAIRGRDGVVHQVRRELVCDFGRGTECESRLLIDGKPADSLAALGLPMSDPPVRAPVLLQHTLRHVLSTEPKQRVGYFKAVLSLTDLDLLRERVAALRSSLDREPVGAALRATAALTPTPAGDVAAKLRESTGSTSDRASAAATVEEALLDAGAAILGTRSTSLDELRGAVEAALDAQRENVFPLAALTISSPVPDPVSAPGFDSYTAALAAADRRAARLAPVLAAVLRVDEYATLDHPTDCPVCATPSALTPQRLEVLRDLQRRTREVDTSARNASGAIDRARRQLDELVDAVRTLVPAAAHWSEGEVAEATARLRELEVDETLAGLAQQSATKIANASAAVERVAEEAREELDRAAQAVAAREELLSSVNLLYERLGTELHQVSQAVDSHRALADELRTVVEAAVRDRATGSGLVELADVVHRTDELVADVATETGRRRAVKRLVAAERAMRGAAGRVLDGRFTRMSDTIGAWWATIRPEELVGFGGVKRRAGGALFVNLIAALRSDATGEPVERDALGVYSDSQLNALGLSIFLARTELIGLPVVVLDDPIPGSDADHRLTFVQNTLTKLLDAGTQVILTTFDSKLADWAQSNHDWRGLVAYQLTLLDAVAGTEPTQTSDTFNRLLLEAEENLHAPTPRMRRAACGSLRSAAERLAKQIIATARTNDGQPCSVGDIEAEASVLGDLVRLVSGYALDNEEKGKWRTFAKVLNPGNHDDDVPSTTDLKQVRGNLRKIAKNHREHWPNGLLL</sequence>
<organism evidence="6 7">
    <name type="scientific">Gandjariella thermophila</name>
    <dbReference type="NCBI Taxonomy" id="1931992"/>
    <lineage>
        <taxon>Bacteria</taxon>
        <taxon>Bacillati</taxon>
        <taxon>Actinomycetota</taxon>
        <taxon>Actinomycetes</taxon>
        <taxon>Pseudonocardiales</taxon>
        <taxon>Pseudonocardiaceae</taxon>
        <taxon>Gandjariella</taxon>
    </lineage>
</organism>
<comment type="caution">
    <text evidence="6">The sequence shown here is derived from an EMBL/GenBank/DDBJ whole genome shotgun (WGS) entry which is preliminary data.</text>
</comment>
<feature type="coiled-coil region" evidence="4">
    <location>
        <begin position="426"/>
        <end position="457"/>
    </location>
</feature>
<name>A0A4D4JGV7_9PSEU</name>
<dbReference type="InterPro" id="IPR027417">
    <property type="entry name" value="P-loop_NTPase"/>
</dbReference>
<evidence type="ECO:0000313" key="6">
    <source>
        <dbReference type="EMBL" id="GDY33868.1"/>
    </source>
</evidence>
<proteinExistence type="inferred from homology"/>
<evidence type="ECO:0000256" key="2">
    <source>
        <dbReference type="ARBA" id="ARBA00011322"/>
    </source>
</evidence>
<accession>A0A4D4JGV7</accession>